<dbReference type="PANTHER" id="PTHR47005">
    <property type="entry name" value="HEAVY METAL TRANSPORT/DETOXIFICATION SUPERFAMILY PROTEIN"/>
    <property type="match status" value="1"/>
</dbReference>
<reference evidence="3" key="1">
    <citation type="journal article" date="2023" name="Plant Biotechnol. J.">
        <title>Chromosome-level wild Hevea brasiliensis genome provides new tools for genomic-assisted breeding and valuable loci to elevate rubber yield.</title>
        <authorList>
            <person name="Cheng H."/>
            <person name="Song X."/>
            <person name="Hu Y."/>
            <person name="Wu T."/>
            <person name="Yang Q."/>
            <person name="An Z."/>
            <person name="Feng S."/>
            <person name="Deng Z."/>
            <person name="Wu W."/>
            <person name="Zeng X."/>
            <person name="Tu M."/>
            <person name="Wang X."/>
            <person name="Huang H."/>
        </authorList>
    </citation>
    <scope>NUCLEOTIDE SEQUENCE</scope>
    <source>
        <strain evidence="3">MT/VB/25A 57/8</strain>
    </source>
</reference>
<dbReference type="Proteomes" id="UP001174677">
    <property type="component" value="Chromosome 3"/>
</dbReference>
<dbReference type="EMBL" id="JARPOI010000003">
    <property type="protein sequence ID" value="KAJ9185161.1"/>
    <property type="molecule type" value="Genomic_DNA"/>
</dbReference>
<sequence length="251" mass="27545">MAEKKVTVMVIKVDLSCEKCHKKIKEVLCKIPQIQNQIYDEKANTITITVVCCSPEKITKKICCQGGDSIKGIEIKLPEKTKTKKKQEESGETEKLEKAIEPEKTKPPTSAPLLVRRCCTEWYQGYDGGPCYHGSERPPPPAPPAPAPPPPAPQPPAPPPPAQTTTPKDKATYPPLVRTCCTDCYQGFGRGPCYSRNERPTPCYEAYGRPVYDSCGSSDSDGGNFNNCRRGCNVGRFDCLSEENPSACSLM</sequence>
<feature type="region of interest" description="Disordered" evidence="1">
    <location>
        <begin position="81"/>
        <end position="109"/>
    </location>
</feature>
<dbReference type="SUPFAM" id="SSF55008">
    <property type="entry name" value="HMA, heavy metal-associated domain"/>
    <property type="match status" value="1"/>
</dbReference>
<evidence type="ECO:0000256" key="1">
    <source>
        <dbReference type="SAM" id="MobiDB-lite"/>
    </source>
</evidence>
<gene>
    <name evidence="3" type="ORF">P3X46_004821</name>
</gene>
<dbReference type="PROSITE" id="PS50846">
    <property type="entry name" value="HMA_2"/>
    <property type="match status" value="1"/>
</dbReference>
<feature type="region of interest" description="Disordered" evidence="1">
    <location>
        <begin position="133"/>
        <end position="171"/>
    </location>
</feature>
<evidence type="ECO:0000313" key="4">
    <source>
        <dbReference type="Proteomes" id="UP001174677"/>
    </source>
</evidence>
<dbReference type="InterPro" id="IPR036163">
    <property type="entry name" value="HMA_dom_sf"/>
</dbReference>
<organism evidence="3 4">
    <name type="scientific">Hevea brasiliensis</name>
    <name type="common">Para rubber tree</name>
    <name type="synonym">Siphonia brasiliensis</name>
    <dbReference type="NCBI Taxonomy" id="3981"/>
    <lineage>
        <taxon>Eukaryota</taxon>
        <taxon>Viridiplantae</taxon>
        <taxon>Streptophyta</taxon>
        <taxon>Embryophyta</taxon>
        <taxon>Tracheophyta</taxon>
        <taxon>Spermatophyta</taxon>
        <taxon>Magnoliopsida</taxon>
        <taxon>eudicotyledons</taxon>
        <taxon>Gunneridae</taxon>
        <taxon>Pentapetalae</taxon>
        <taxon>rosids</taxon>
        <taxon>fabids</taxon>
        <taxon>Malpighiales</taxon>
        <taxon>Euphorbiaceae</taxon>
        <taxon>Crotonoideae</taxon>
        <taxon>Micrandreae</taxon>
        <taxon>Hevea</taxon>
    </lineage>
</organism>
<dbReference type="PANTHER" id="PTHR47005:SF5">
    <property type="entry name" value="HEAVY METAL TRANSPORT_DETOXIFICATION SUPERFAMILY PROTEIN"/>
    <property type="match status" value="1"/>
</dbReference>
<accession>A0ABQ9MXX6</accession>
<evidence type="ECO:0000313" key="3">
    <source>
        <dbReference type="EMBL" id="KAJ9185161.1"/>
    </source>
</evidence>
<keyword evidence="4" id="KW-1185">Reference proteome</keyword>
<dbReference type="Gene3D" id="3.30.70.100">
    <property type="match status" value="1"/>
</dbReference>
<protein>
    <recommendedName>
        <fullName evidence="2">HMA domain-containing protein</fullName>
    </recommendedName>
</protein>
<feature type="domain" description="HMA" evidence="2">
    <location>
        <begin position="6"/>
        <end position="70"/>
    </location>
</feature>
<feature type="compositionally biased region" description="Pro residues" evidence="1">
    <location>
        <begin position="137"/>
        <end position="162"/>
    </location>
</feature>
<evidence type="ECO:0000259" key="2">
    <source>
        <dbReference type="PROSITE" id="PS50846"/>
    </source>
</evidence>
<feature type="compositionally biased region" description="Basic and acidic residues" evidence="1">
    <location>
        <begin position="81"/>
        <end position="106"/>
    </location>
</feature>
<dbReference type="InterPro" id="IPR006121">
    <property type="entry name" value="HMA_dom"/>
</dbReference>
<name>A0ABQ9MXX6_HEVBR</name>
<proteinExistence type="predicted"/>
<comment type="caution">
    <text evidence="3">The sequence shown here is derived from an EMBL/GenBank/DDBJ whole genome shotgun (WGS) entry which is preliminary data.</text>
</comment>